<dbReference type="EMBL" id="LCBC01000027">
    <property type="protein sequence ID" value="KKS02853.1"/>
    <property type="molecule type" value="Genomic_DNA"/>
</dbReference>
<dbReference type="Proteomes" id="UP000034493">
    <property type="component" value="Unassembled WGS sequence"/>
</dbReference>
<dbReference type="AlphaFoldDB" id="A0A0G0YR31"/>
<proteinExistence type="predicted"/>
<sequence length="31" mass="3481">MNQADNEFSTQNITPRLISQIVDALKNKAYG</sequence>
<evidence type="ECO:0000313" key="1">
    <source>
        <dbReference type="EMBL" id="KKS02853.1"/>
    </source>
</evidence>
<feature type="non-terminal residue" evidence="1">
    <location>
        <position position="31"/>
    </location>
</feature>
<reference evidence="1 2" key="1">
    <citation type="journal article" date="2015" name="Nature">
        <title>rRNA introns, odd ribosomes, and small enigmatic genomes across a large radiation of phyla.</title>
        <authorList>
            <person name="Brown C.T."/>
            <person name="Hug L.A."/>
            <person name="Thomas B.C."/>
            <person name="Sharon I."/>
            <person name="Castelle C.J."/>
            <person name="Singh A."/>
            <person name="Wilkins M.J."/>
            <person name="Williams K.H."/>
            <person name="Banfield J.F."/>
        </authorList>
    </citation>
    <scope>NUCLEOTIDE SEQUENCE [LARGE SCALE GENOMIC DNA]</scope>
</reference>
<gene>
    <name evidence="1" type="ORF">UU56_C0027G0001</name>
</gene>
<name>A0A0G0YR31_9BACT</name>
<accession>A0A0G0YR31</accession>
<comment type="caution">
    <text evidence="1">The sequence shown here is derived from an EMBL/GenBank/DDBJ whole genome shotgun (WGS) entry which is preliminary data.</text>
</comment>
<evidence type="ECO:0000313" key="2">
    <source>
        <dbReference type="Proteomes" id="UP000034493"/>
    </source>
</evidence>
<organism evidence="1 2">
    <name type="scientific">Candidatus Curtissbacteria bacterium GW2011_GWA2_41_24</name>
    <dbReference type="NCBI Taxonomy" id="1618411"/>
    <lineage>
        <taxon>Bacteria</taxon>
        <taxon>Candidatus Curtissiibacteriota</taxon>
    </lineage>
</organism>
<protein>
    <submittedName>
        <fullName evidence="1">Uncharacterized protein</fullName>
    </submittedName>
</protein>